<dbReference type="EMBL" id="SMAR01000017">
    <property type="protein sequence ID" value="TCT37684.1"/>
    <property type="molecule type" value="Genomic_DNA"/>
</dbReference>
<dbReference type="Proteomes" id="UP000295097">
    <property type="component" value="Unassembled WGS sequence"/>
</dbReference>
<gene>
    <name evidence="1" type="ORF">EDC90_101774</name>
</gene>
<protein>
    <submittedName>
        <fullName evidence="1">Uncharacterized protein</fullName>
    </submittedName>
</protein>
<accession>A0A4R3NQY8</accession>
<dbReference type="AlphaFoldDB" id="A0A4R3NQY8"/>
<proteinExistence type="predicted"/>
<organism evidence="1 2">
    <name type="scientific">Martelella mediterranea</name>
    <dbReference type="NCBI Taxonomy" id="293089"/>
    <lineage>
        <taxon>Bacteria</taxon>
        <taxon>Pseudomonadati</taxon>
        <taxon>Pseudomonadota</taxon>
        <taxon>Alphaproteobacteria</taxon>
        <taxon>Hyphomicrobiales</taxon>
        <taxon>Aurantimonadaceae</taxon>
        <taxon>Martelella</taxon>
    </lineage>
</organism>
<evidence type="ECO:0000313" key="1">
    <source>
        <dbReference type="EMBL" id="TCT37684.1"/>
    </source>
</evidence>
<evidence type="ECO:0000313" key="2">
    <source>
        <dbReference type="Proteomes" id="UP000295097"/>
    </source>
</evidence>
<name>A0A4R3NQY8_9HYPH</name>
<reference evidence="1 2" key="1">
    <citation type="submission" date="2019-03" db="EMBL/GenBank/DDBJ databases">
        <title>Freshwater and sediment microbial communities from various areas in North America, analyzing microbe dynamics in response to fracking.</title>
        <authorList>
            <person name="Lamendella R."/>
        </authorList>
    </citation>
    <scope>NUCLEOTIDE SEQUENCE [LARGE SCALE GENOMIC DNA]</scope>
    <source>
        <strain evidence="1 2">175.2</strain>
    </source>
</reference>
<comment type="caution">
    <text evidence="1">The sequence shown here is derived from an EMBL/GenBank/DDBJ whole genome shotgun (WGS) entry which is preliminary data.</text>
</comment>
<sequence>MLAVSALTVSACSPADPQPVIRTVTTKVMVPDASRQSCLDLMSRLPAEGGLNEEDVTNLWGNDRLAIKTCDRRRDGAINSIDNANAAAEVANGGKID</sequence>
<keyword evidence="2" id="KW-1185">Reference proteome</keyword>